<dbReference type="Proteomes" id="UP000054560">
    <property type="component" value="Unassembled WGS sequence"/>
</dbReference>
<dbReference type="EMBL" id="KQ244276">
    <property type="protein sequence ID" value="KNC74568.1"/>
    <property type="molecule type" value="Genomic_DNA"/>
</dbReference>
<reference evidence="1 2" key="1">
    <citation type="submission" date="2011-02" db="EMBL/GenBank/DDBJ databases">
        <title>The Genome Sequence of Sphaeroforma arctica JP610.</title>
        <authorList>
            <consortium name="The Broad Institute Genome Sequencing Platform"/>
            <person name="Russ C."/>
            <person name="Cuomo C."/>
            <person name="Young S.K."/>
            <person name="Zeng Q."/>
            <person name="Gargeya S."/>
            <person name="Alvarado L."/>
            <person name="Berlin A."/>
            <person name="Chapman S.B."/>
            <person name="Chen Z."/>
            <person name="Freedman E."/>
            <person name="Gellesch M."/>
            <person name="Goldberg J."/>
            <person name="Griggs A."/>
            <person name="Gujja S."/>
            <person name="Heilman E."/>
            <person name="Heiman D."/>
            <person name="Howarth C."/>
            <person name="Mehta T."/>
            <person name="Neiman D."/>
            <person name="Pearson M."/>
            <person name="Roberts A."/>
            <person name="Saif S."/>
            <person name="Shea T."/>
            <person name="Shenoy N."/>
            <person name="Sisk P."/>
            <person name="Stolte C."/>
            <person name="Sykes S."/>
            <person name="White J."/>
            <person name="Yandava C."/>
            <person name="Burger G."/>
            <person name="Gray M.W."/>
            <person name="Holland P.W.H."/>
            <person name="King N."/>
            <person name="Lang F.B.F."/>
            <person name="Roger A.J."/>
            <person name="Ruiz-Trillo I."/>
            <person name="Haas B."/>
            <person name="Nusbaum C."/>
            <person name="Birren B."/>
        </authorList>
    </citation>
    <scope>NUCLEOTIDE SEQUENCE [LARGE SCALE GENOMIC DNA]</scope>
    <source>
        <strain evidence="1 2">JP610</strain>
    </source>
</reference>
<dbReference type="AlphaFoldDB" id="A0A0L0FEV7"/>
<accession>A0A0L0FEV7</accession>
<protein>
    <submittedName>
        <fullName evidence="1">Uncharacterized protein</fullName>
    </submittedName>
</protein>
<keyword evidence="2" id="KW-1185">Reference proteome</keyword>
<dbReference type="GeneID" id="25913394"/>
<proteinExistence type="predicted"/>
<sequence length="148" mass="16163">MTTTVMPGELVLEESMSRAEREFEAHQVRAVAVMTRAQRLRASAAEVAVAASGEPPSEEPAFLLARPREQLAASGVDASPGLPVFGPRTERKFLEDVQCGLYGIEVGGLVVMRVLRYTHELFSHVAPDRLIHLVKELWGWTGLRAGAV</sequence>
<gene>
    <name evidence="1" type="ORF">SARC_12890</name>
</gene>
<name>A0A0L0FEV7_9EUKA</name>
<organism evidence="1 2">
    <name type="scientific">Sphaeroforma arctica JP610</name>
    <dbReference type="NCBI Taxonomy" id="667725"/>
    <lineage>
        <taxon>Eukaryota</taxon>
        <taxon>Ichthyosporea</taxon>
        <taxon>Ichthyophonida</taxon>
        <taxon>Sphaeroforma</taxon>
    </lineage>
</organism>
<evidence type="ECO:0000313" key="2">
    <source>
        <dbReference type="Proteomes" id="UP000054560"/>
    </source>
</evidence>
<dbReference type="RefSeq" id="XP_014148470.1">
    <property type="nucleotide sequence ID" value="XM_014292995.1"/>
</dbReference>
<evidence type="ECO:0000313" key="1">
    <source>
        <dbReference type="EMBL" id="KNC74568.1"/>
    </source>
</evidence>